<dbReference type="EMBL" id="BKCJ010009525">
    <property type="protein sequence ID" value="GEU87367.1"/>
    <property type="molecule type" value="Genomic_DNA"/>
</dbReference>
<evidence type="ECO:0000313" key="1">
    <source>
        <dbReference type="EMBL" id="GEU87367.1"/>
    </source>
</evidence>
<protein>
    <recommendedName>
        <fullName evidence="2">Reverse transcriptase domain-containing protein</fullName>
    </recommendedName>
</protein>
<evidence type="ECO:0008006" key="2">
    <source>
        <dbReference type="Google" id="ProtNLM"/>
    </source>
</evidence>
<proteinExistence type="predicted"/>
<name>A0A6L2NP55_TANCI</name>
<organism evidence="1">
    <name type="scientific">Tanacetum cinerariifolium</name>
    <name type="common">Dalmatian daisy</name>
    <name type="synonym">Chrysanthemum cinerariifolium</name>
    <dbReference type="NCBI Taxonomy" id="118510"/>
    <lineage>
        <taxon>Eukaryota</taxon>
        <taxon>Viridiplantae</taxon>
        <taxon>Streptophyta</taxon>
        <taxon>Embryophyta</taxon>
        <taxon>Tracheophyta</taxon>
        <taxon>Spermatophyta</taxon>
        <taxon>Magnoliopsida</taxon>
        <taxon>eudicotyledons</taxon>
        <taxon>Gunneridae</taxon>
        <taxon>Pentapetalae</taxon>
        <taxon>asterids</taxon>
        <taxon>campanulids</taxon>
        <taxon>Asterales</taxon>
        <taxon>Asteraceae</taxon>
        <taxon>Asteroideae</taxon>
        <taxon>Anthemideae</taxon>
        <taxon>Anthemidinae</taxon>
        <taxon>Tanacetum</taxon>
    </lineage>
</organism>
<dbReference type="AlphaFoldDB" id="A0A6L2NP55"/>
<comment type="caution">
    <text evidence="1">The sequence shown here is derived from an EMBL/GenBank/DDBJ whole genome shotgun (WGS) entry which is preliminary data.</text>
</comment>
<reference evidence="1" key="1">
    <citation type="journal article" date="2019" name="Sci. Rep.">
        <title>Draft genome of Tanacetum cinerariifolium, the natural source of mosquito coil.</title>
        <authorList>
            <person name="Yamashiro T."/>
            <person name="Shiraishi A."/>
            <person name="Satake H."/>
            <person name="Nakayama K."/>
        </authorList>
    </citation>
    <scope>NUCLEOTIDE SEQUENCE</scope>
</reference>
<gene>
    <name evidence="1" type="ORF">Tci_059345</name>
</gene>
<sequence>MEAYVDDMVIRSMDEQDMLEDIKETFERLHLLSETQEEYDEIDLPEKKREHTGWKLYKDEASSKDGSEAVLPFEINIPPKRTKKVDSTQNEKDLRISLDVLEERWEIAAIREAAYKKNLKNTITRRSDH</sequence>
<accession>A0A6L2NP55</accession>